<keyword evidence="2" id="KW-0472">Membrane</keyword>
<feature type="compositionally biased region" description="Acidic residues" evidence="1">
    <location>
        <begin position="22"/>
        <end position="40"/>
    </location>
</feature>
<proteinExistence type="predicted"/>
<name>A0A2T2NCW7_CORCC</name>
<feature type="compositionally biased region" description="Basic and acidic residues" evidence="1">
    <location>
        <begin position="1"/>
        <end position="13"/>
    </location>
</feature>
<dbReference type="GO" id="GO:0032933">
    <property type="term" value="P:SREBP signaling pathway"/>
    <property type="evidence" value="ECO:0007669"/>
    <property type="project" value="InterPro"/>
</dbReference>
<feature type="domain" description="DUF1746" evidence="3">
    <location>
        <begin position="69"/>
        <end position="185"/>
    </location>
</feature>
<feature type="transmembrane region" description="Helical" evidence="2">
    <location>
        <begin position="171"/>
        <end position="190"/>
    </location>
</feature>
<dbReference type="InterPro" id="IPR013715">
    <property type="entry name" value="DUF1746"/>
</dbReference>
<dbReference type="Pfam" id="PF08508">
    <property type="entry name" value="DUF1746"/>
    <property type="match status" value="1"/>
</dbReference>
<evidence type="ECO:0000256" key="1">
    <source>
        <dbReference type="SAM" id="MobiDB-lite"/>
    </source>
</evidence>
<dbReference type="AlphaFoldDB" id="A0A2T2NCW7"/>
<evidence type="ECO:0000313" key="4">
    <source>
        <dbReference type="EMBL" id="PSN63274.1"/>
    </source>
</evidence>
<feature type="compositionally biased region" description="Basic and acidic residues" evidence="1">
    <location>
        <begin position="236"/>
        <end position="255"/>
    </location>
</feature>
<protein>
    <submittedName>
        <fullName evidence="4">DUF1746-domain-containing protein</fullName>
    </submittedName>
</protein>
<keyword evidence="5" id="KW-1185">Reference proteome</keyword>
<feature type="region of interest" description="Disordered" evidence="1">
    <location>
        <begin position="1"/>
        <end position="49"/>
    </location>
</feature>
<feature type="compositionally biased region" description="Polar residues" evidence="1">
    <location>
        <begin position="204"/>
        <end position="233"/>
    </location>
</feature>
<evidence type="ECO:0000313" key="5">
    <source>
        <dbReference type="Proteomes" id="UP000240883"/>
    </source>
</evidence>
<sequence>MNDEAESSREGLRYAHSSTSDDYTDTDLDDAIDEIDEEEEARQREQLAKERRHDAKRKRIIFLEHLLRELDTLVFLELITLYYLDCSFFWFLCKALIHASLLTPLPDMALARQHDEHKPYLPLILFSFLVNFILHLTYPAPAAGEDTRGYLHGGLMIDFIGQEGPTPKWKLVGLDMCIMILQLVMVSVHVKKRDLKKKLAKMSGGNTESRTAEASNASATNGAAEGTETSATHGGTGREQDADSEERGVLRRTDTLSDMGVDPEEEDALLPTSSAEQGHADALDLLTSGQCVIGDFSLVDTLLQEHEDYQAYRLNRTETGASSSLSPNTLRQLQTIRVRFGVGGG</sequence>
<keyword evidence="2" id="KW-1133">Transmembrane helix</keyword>
<organism evidence="4 5">
    <name type="scientific">Corynespora cassiicola Philippines</name>
    <dbReference type="NCBI Taxonomy" id="1448308"/>
    <lineage>
        <taxon>Eukaryota</taxon>
        <taxon>Fungi</taxon>
        <taxon>Dikarya</taxon>
        <taxon>Ascomycota</taxon>
        <taxon>Pezizomycotina</taxon>
        <taxon>Dothideomycetes</taxon>
        <taxon>Pleosporomycetidae</taxon>
        <taxon>Pleosporales</taxon>
        <taxon>Corynesporascaceae</taxon>
        <taxon>Corynespora</taxon>
    </lineage>
</organism>
<accession>A0A2T2NCW7</accession>
<evidence type="ECO:0000256" key="2">
    <source>
        <dbReference type="SAM" id="Phobius"/>
    </source>
</evidence>
<keyword evidence="2" id="KW-0812">Transmembrane</keyword>
<reference evidence="4 5" key="1">
    <citation type="journal article" date="2018" name="Front. Microbiol.">
        <title>Genome-Wide Analysis of Corynespora cassiicola Leaf Fall Disease Putative Effectors.</title>
        <authorList>
            <person name="Lopez D."/>
            <person name="Ribeiro S."/>
            <person name="Label P."/>
            <person name="Fumanal B."/>
            <person name="Venisse J.S."/>
            <person name="Kohler A."/>
            <person name="de Oliveira R.R."/>
            <person name="Labutti K."/>
            <person name="Lipzen A."/>
            <person name="Lail K."/>
            <person name="Bauer D."/>
            <person name="Ohm R.A."/>
            <person name="Barry K.W."/>
            <person name="Spatafora J."/>
            <person name="Grigoriev I.V."/>
            <person name="Martin F.M."/>
            <person name="Pujade-Renaud V."/>
        </authorList>
    </citation>
    <scope>NUCLEOTIDE SEQUENCE [LARGE SCALE GENOMIC DNA]</scope>
    <source>
        <strain evidence="4 5">Philippines</strain>
    </source>
</reference>
<dbReference type="PANTHER" id="PTHR39405">
    <property type="entry name" value="DSC E3 UBIQUITIN LIGASE COMPLEX SUBUNIT 4"/>
    <property type="match status" value="1"/>
</dbReference>
<dbReference type="GO" id="GO:0005783">
    <property type="term" value="C:endoplasmic reticulum"/>
    <property type="evidence" value="ECO:0007669"/>
    <property type="project" value="TreeGrafter"/>
</dbReference>
<dbReference type="EMBL" id="KZ678140">
    <property type="protein sequence ID" value="PSN63274.1"/>
    <property type="molecule type" value="Genomic_DNA"/>
</dbReference>
<dbReference type="InterPro" id="IPR038967">
    <property type="entry name" value="Dsc4-like"/>
</dbReference>
<dbReference type="PANTHER" id="PTHR39405:SF1">
    <property type="entry name" value="DSC E3 UBIQUITIN LIGASE COMPLEX SUBUNIT 4"/>
    <property type="match status" value="1"/>
</dbReference>
<dbReference type="GO" id="GO:0044695">
    <property type="term" value="C:Dsc E3 ubiquitin ligase complex"/>
    <property type="evidence" value="ECO:0007669"/>
    <property type="project" value="InterPro"/>
</dbReference>
<evidence type="ECO:0000259" key="3">
    <source>
        <dbReference type="Pfam" id="PF08508"/>
    </source>
</evidence>
<feature type="region of interest" description="Disordered" evidence="1">
    <location>
        <begin position="199"/>
        <end position="276"/>
    </location>
</feature>
<dbReference type="Proteomes" id="UP000240883">
    <property type="component" value="Unassembled WGS sequence"/>
</dbReference>
<gene>
    <name evidence="4" type="ORF">BS50DRAFT_500779</name>
</gene>
<feature type="transmembrane region" description="Helical" evidence="2">
    <location>
        <begin position="120"/>
        <end position="138"/>
    </location>
</feature>
<dbReference type="OrthoDB" id="5428737at2759"/>